<dbReference type="RefSeq" id="XP_022099842.1">
    <property type="nucleotide sequence ID" value="XM_022244150.1"/>
</dbReference>
<reference evidence="8" key="1">
    <citation type="submission" date="2025-08" db="UniProtKB">
        <authorList>
            <consortium name="RefSeq"/>
        </authorList>
    </citation>
    <scope>IDENTIFICATION</scope>
</reference>
<dbReference type="CDD" id="cd00637">
    <property type="entry name" value="7tm_classA_rhodopsin-like"/>
    <property type="match status" value="1"/>
</dbReference>
<keyword evidence="3 5" id="KW-1133">Transmembrane helix</keyword>
<evidence type="ECO:0000313" key="8">
    <source>
        <dbReference type="RefSeq" id="XP_022099842.1"/>
    </source>
</evidence>
<dbReference type="InterPro" id="IPR000276">
    <property type="entry name" value="GPCR_Rhodpsn"/>
</dbReference>
<dbReference type="KEGG" id="aplc:110984209"/>
<dbReference type="PANTHER" id="PTHR45698">
    <property type="entry name" value="TRACE AMINE-ASSOCIATED RECEPTOR 19N-RELATED"/>
    <property type="match status" value="1"/>
</dbReference>
<dbReference type="Pfam" id="PF00001">
    <property type="entry name" value="7tm_1"/>
    <property type="match status" value="1"/>
</dbReference>
<evidence type="ECO:0000256" key="3">
    <source>
        <dbReference type="ARBA" id="ARBA00022989"/>
    </source>
</evidence>
<dbReference type="AlphaFoldDB" id="A0A8B7Z4F1"/>
<dbReference type="GO" id="GO:0004930">
    <property type="term" value="F:G protein-coupled receptor activity"/>
    <property type="evidence" value="ECO:0007669"/>
    <property type="project" value="InterPro"/>
</dbReference>
<protein>
    <submittedName>
        <fullName evidence="8">Uncharacterized protein LOC110984209</fullName>
    </submittedName>
</protein>
<dbReference type="Proteomes" id="UP000694845">
    <property type="component" value="Unplaced"/>
</dbReference>
<feature type="transmembrane region" description="Helical" evidence="5">
    <location>
        <begin position="6"/>
        <end position="22"/>
    </location>
</feature>
<organism evidence="7 8">
    <name type="scientific">Acanthaster planci</name>
    <name type="common">Crown-of-thorns starfish</name>
    <dbReference type="NCBI Taxonomy" id="133434"/>
    <lineage>
        <taxon>Eukaryota</taxon>
        <taxon>Metazoa</taxon>
        <taxon>Echinodermata</taxon>
        <taxon>Eleutherozoa</taxon>
        <taxon>Asterozoa</taxon>
        <taxon>Asteroidea</taxon>
        <taxon>Valvatacea</taxon>
        <taxon>Valvatida</taxon>
        <taxon>Acanthasteridae</taxon>
        <taxon>Acanthaster</taxon>
    </lineage>
</organism>
<evidence type="ECO:0000313" key="7">
    <source>
        <dbReference type="Proteomes" id="UP000694845"/>
    </source>
</evidence>
<keyword evidence="4 5" id="KW-0472">Membrane</keyword>
<evidence type="ECO:0000256" key="1">
    <source>
        <dbReference type="ARBA" id="ARBA00004370"/>
    </source>
</evidence>
<feature type="transmembrane region" description="Helical" evidence="5">
    <location>
        <begin position="43"/>
        <end position="61"/>
    </location>
</feature>
<keyword evidence="7" id="KW-1185">Reference proteome</keyword>
<keyword evidence="2 5" id="KW-0812">Transmembrane</keyword>
<dbReference type="OrthoDB" id="6232294at2759"/>
<dbReference type="PROSITE" id="PS50262">
    <property type="entry name" value="G_PROTEIN_RECEP_F1_2"/>
    <property type="match status" value="1"/>
</dbReference>
<dbReference type="OMA" id="SCHAVWY"/>
<dbReference type="InterPro" id="IPR017452">
    <property type="entry name" value="GPCR_Rhodpsn_7TM"/>
</dbReference>
<accession>A0A8B7Z4F1</accession>
<dbReference type="Gene3D" id="1.20.1070.10">
    <property type="entry name" value="Rhodopsin 7-helix transmembrane proteins"/>
    <property type="match status" value="1"/>
</dbReference>
<feature type="transmembrane region" description="Helical" evidence="5">
    <location>
        <begin position="81"/>
        <end position="99"/>
    </location>
</feature>
<feature type="domain" description="G-protein coupled receptors family 1 profile" evidence="6">
    <location>
        <begin position="12"/>
        <end position="163"/>
    </location>
</feature>
<dbReference type="SUPFAM" id="SSF81321">
    <property type="entry name" value="Family A G protein-coupled receptor-like"/>
    <property type="match status" value="1"/>
</dbReference>
<evidence type="ECO:0000256" key="2">
    <source>
        <dbReference type="ARBA" id="ARBA00022692"/>
    </source>
</evidence>
<dbReference type="PANTHER" id="PTHR45698:SF1">
    <property type="entry name" value="TRACE AMINE-ASSOCIATED RECEPTOR 13C-LIKE"/>
    <property type="match status" value="1"/>
</dbReference>
<evidence type="ECO:0000259" key="6">
    <source>
        <dbReference type="PROSITE" id="PS50262"/>
    </source>
</evidence>
<sequence length="163" mass="18487">MDIIITIAGFLGNGIVCVVFLSNPRTGNSATNKLILHQSTIDLIGVMVFFAARVIFHPAYVEVPSDPIARVVYCKVWYTEYFLWSMYYTSTFNLVLIAVQRYAVSCHAVWYGKFQLRSINRAAFLLPWTLGFGSQTYAIVLAGHHHQGRRRGHIDERPSRTTS</sequence>
<evidence type="ECO:0000256" key="5">
    <source>
        <dbReference type="SAM" id="Phobius"/>
    </source>
</evidence>
<dbReference type="GO" id="GO:0016020">
    <property type="term" value="C:membrane"/>
    <property type="evidence" value="ECO:0007669"/>
    <property type="project" value="UniProtKB-SubCell"/>
</dbReference>
<proteinExistence type="predicted"/>
<name>A0A8B7Z4F1_ACAPL</name>
<dbReference type="GeneID" id="110984209"/>
<evidence type="ECO:0000256" key="4">
    <source>
        <dbReference type="ARBA" id="ARBA00023136"/>
    </source>
</evidence>
<gene>
    <name evidence="8" type="primary">LOC110984209</name>
</gene>
<comment type="subcellular location">
    <subcellularLocation>
        <location evidence="1">Membrane</location>
    </subcellularLocation>
</comment>